<evidence type="ECO:0000256" key="5">
    <source>
        <dbReference type="ARBA" id="ARBA00022692"/>
    </source>
</evidence>
<dbReference type="Pfam" id="PF07244">
    <property type="entry name" value="POTRA"/>
    <property type="match status" value="1"/>
</dbReference>
<sequence length="401" mass="44906">MPRYRVLCVLCALFVAPAALSANLRLQVEGLSGELEKNVRVRLSAITPEEVSADGRFRARVEQAVRQGLRALGYYDPTIEFTLDDNPKLSRPVLHAKVKPGEPVRIAGANITLEGGAKTDEDYLALVKKGRPTIGDILNHGTYESFKSSLSGLALRKGYFDAEMTKSQLGVSEELRKAYWDLDFNSGERYRFGKVKFEGSQIREDYLQNLIPFHQGEYYSSQDLAELNRRLSATNWFNSVVVSPDFEDAKESKILPLDALVTPRSRNTLETGVGYSTDVGPRIKGTWKKPWLNDRGHSLETSAYISAPEQQLDLTYKIPLQKSPLEEYYLMQGGYKRSDLNDTKSDSTKVVVSRNWDKSSGWQYAINMTGRFDHFTQGNVTNTTVLLYRAPASAAPARAAV</sequence>
<evidence type="ECO:0000256" key="1">
    <source>
        <dbReference type="ARBA" id="ARBA00004442"/>
    </source>
</evidence>
<evidence type="ECO:0000259" key="12">
    <source>
        <dbReference type="Pfam" id="PF07244"/>
    </source>
</evidence>
<evidence type="ECO:0000256" key="9">
    <source>
        <dbReference type="ARBA" id="ARBA00033063"/>
    </source>
</evidence>
<proteinExistence type="inferred from homology"/>
<comment type="subunit">
    <text evidence="10">Interacts with TamB to form the translocation and assembly module (TAM).</text>
</comment>
<evidence type="ECO:0000313" key="15">
    <source>
        <dbReference type="Proteomes" id="UP000307968"/>
    </source>
</evidence>
<reference evidence="14 15" key="1">
    <citation type="submission" date="2019-05" db="EMBL/GenBank/DDBJ databases">
        <authorList>
            <consortium name="Pathogen Informatics"/>
        </authorList>
    </citation>
    <scope>NUCLEOTIDE SEQUENCE [LARGE SCALE GENOMIC DNA]</scope>
    <source>
        <strain evidence="14 15">NCTC12971</strain>
    </source>
</reference>
<dbReference type="Gene3D" id="3.10.20.310">
    <property type="entry name" value="membrane protein fhac"/>
    <property type="match status" value="3"/>
</dbReference>
<keyword evidence="8" id="KW-0998">Cell outer membrane</keyword>
<accession>A0A4U9HAH0</accession>
<comment type="subcellular location">
    <subcellularLocation>
        <location evidence="1">Cell outer membrane</location>
    </subcellularLocation>
</comment>
<dbReference type="InterPro" id="IPR035243">
    <property type="entry name" value="TamA_POTRA_Dom_1"/>
</dbReference>
<feature type="signal peptide" evidence="11">
    <location>
        <begin position="1"/>
        <end position="21"/>
    </location>
</feature>
<feature type="domain" description="TamA POTRA" evidence="13">
    <location>
        <begin position="26"/>
        <end position="100"/>
    </location>
</feature>
<dbReference type="Pfam" id="PF17243">
    <property type="entry name" value="POTRA_TamA_1"/>
    <property type="match status" value="1"/>
</dbReference>
<evidence type="ECO:0000256" key="6">
    <source>
        <dbReference type="ARBA" id="ARBA00022729"/>
    </source>
</evidence>
<evidence type="ECO:0000256" key="2">
    <source>
        <dbReference type="ARBA" id="ARBA00010248"/>
    </source>
</evidence>
<dbReference type="FunFam" id="3.10.20.310:FF:000008">
    <property type="entry name" value="Outer membrane protein, OMP85 family"/>
    <property type="match status" value="1"/>
</dbReference>
<evidence type="ECO:0000259" key="13">
    <source>
        <dbReference type="Pfam" id="PF17243"/>
    </source>
</evidence>
<evidence type="ECO:0000256" key="4">
    <source>
        <dbReference type="ARBA" id="ARBA00022452"/>
    </source>
</evidence>
<name>A0A4U9HAH0_SERRU</name>
<comment type="similarity">
    <text evidence="2">Belongs to the TamA family.</text>
</comment>
<evidence type="ECO:0000256" key="10">
    <source>
        <dbReference type="ARBA" id="ARBA00093548"/>
    </source>
</evidence>
<feature type="chain" id="PRO_5020437620" description="Translocation and assembly module subunit TamA" evidence="11">
    <location>
        <begin position="22"/>
        <end position="401"/>
    </location>
</feature>
<evidence type="ECO:0000256" key="7">
    <source>
        <dbReference type="ARBA" id="ARBA00023136"/>
    </source>
</evidence>
<dbReference type="EMBL" id="LR590463">
    <property type="protein sequence ID" value="VTP59991.1"/>
    <property type="molecule type" value="Genomic_DNA"/>
</dbReference>
<evidence type="ECO:0000256" key="8">
    <source>
        <dbReference type="ARBA" id="ARBA00023237"/>
    </source>
</evidence>
<keyword evidence="7" id="KW-0472">Membrane</keyword>
<dbReference type="Proteomes" id="UP000307968">
    <property type="component" value="Chromosome"/>
</dbReference>
<evidence type="ECO:0000256" key="3">
    <source>
        <dbReference type="ARBA" id="ARBA00015419"/>
    </source>
</evidence>
<dbReference type="InterPro" id="IPR010827">
    <property type="entry name" value="BamA/TamA_POTRA"/>
</dbReference>
<protein>
    <recommendedName>
        <fullName evidence="3">Translocation and assembly module subunit TamA</fullName>
    </recommendedName>
    <alternativeName>
        <fullName evidence="9">Autotransporter assembly factor TamA</fullName>
    </alternativeName>
</protein>
<feature type="domain" description="POTRA" evidence="12">
    <location>
        <begin position="190"/>
        <end position="250"/>
    </location>
</feature>
<dbReference type="Gene3D" id="2.40.160.50">
    <property type="entry name" value="membrane protein fhac: a member of the omp85/tpsb transporter family"/>
    <property type="match status" value="1"/>
</dbReference>
<dbReference type="AlphaFoldDB" id="A0A4U9HAH0"/>
<gene>
    <name evidence="14" type="ORF">NCTC12971_00445</name>
</gene>
<keyword evidence="5" id="KW-0812">Transmembrane</keyword>
<evidence type="ECO:0000313" key="14">
    <source>
        <dbReference type="EMBL" id="VTP59991.1"/>
    </source>
</evidence>
<organism evidence="14 15">
    <name type="scientific">Serratia rubidaea</name>
    <name type="common">Serratia marinorubra</name>
    <dbReference type="NCBI Taxonomy" id="61652"/>
    <lineage>
        <taxon>Bacteria</taxon>
        <taxon>Pseudomonadati</taxon>
        <taxon>Pseudomonadota</taxon>
        <taxon>Gammaproteobacteria</taxon>
        <taxon>Enterobacterales</taxon>
        <taxon>Yersiniaceae</taxon>
        <taxon>Serratia</taxon>
    </lineage>
</organism>
<evidence type="ECO:0000256" key="11">
    <source>
        <dbReference type="SAM" id="SignalP"/>
    </source>
</evidence>
<keyword evidence="6 11" id="KW-0732">Signal</keyword>
<keyword evidence="4" id="KW-1134">Transmembrane beta strand</keyword>
<dbReference type="GO" id="GO:0009279">
    <property type="term" value="C:cell outer membrane"/>
    <property type="evidence" value="ECO:0007669"/>
    <property type="project" value="UniProtKB-SubCell"/>
</dbReference>